<gene>
    <name evidence="1" type="ORF">BN9_121120</name>
</gene>
<accession>A0A024FVN6</accession>
<organism evidence="1 2">
    <name type="scientific">Albugo candida</name>
    <dbReference type="NCBI Taxonomy" id="65357"/>
    <lineage>
        <taxon>Eukaryota</taxon>
        <taxon>Sar</taxon>
        <taxon>Stramenopiles</taxon>
        <taxon>Oomycota</taxon>
        <taxon>Peronosporomycetes</taxon>
        <taxon>Albuginales</taxon>
        <taxon>Albuginaceae</taxon>
        <taxon>Albugo</taxon>
    </lineage>
</organism>
<comment type="caution">
    <text evidence="1">The sequence shown here is derived from an EMBL/GenBank/DDBJ whole genome shotgun (WGS) entry which is preliminary data.</text>
</comment>
<name>A0A024FVN6_9STRA</name>
<dbReference type="InParanoid" id="A0A024FVN6"/>
<evidence type="ECO:0000313" key="1">
    <source>
        <dbReference type="EMBL" id="CCI10962.1"/>
    </source>
</evidence>
<proteinExistence type="predicted"/>
<reference evidence="1 2" key="1">
    <citation type="submission" date="2012-05" db="EMBL/GenBank/DDBJ databases">
        <title>Recombination and specialization in a pathogen metapopulation.</title>
        <authorList>
            <person name="Gardiner A."/>
            <person name="Kemen E."/>
            <person name="Schultz-Larsen T."/>
            <person name="MacLean D."/>
            <person name="Van Oosterhout C."/>
            <person name="Jones J.D.G."/>
        </authorList>
    </citation>
    <scope>NUCLEOTIDE SEQUENCE [LARGE SCALE GENOMIC DNA]</scope>
    <source>
        <strain evidence="1 2">Ac Nc2</strain>
    </source>
</reference>
<evidence type="ECO:0000313" key="2">
    <source>
        <dbReference type="Proteomes" id="UP000053237"/>
    </source>
</evidence>
<sequence length="125" mass="14418">MMHITTFARNRTRISKRRHYCLVYSIECKPPTPLHPHVQSIHFAIQAPESECSRLGRPNQYDLWFLIRKSVYDSANNQFAKQERNSIFGAEPYEIVRDGKKTEEDVSIAIDGLDMYAGNKGLSCL</sequence>
<dbReference type="AlphaFoldDB" id="A0A024FVN6"/>
<dbReference type="Proteomes" id="UP000053237">
    <property type="component" value="Unassembled WGS sequence"/>
</dbReference>
<dbReference type="EMBL" id="CAIX01000482">
    <property type="protein sequence ID" value="CCI10962.1"/>
    <property type="molecule type" value="Genomic_DNA"/>
</dbReference>
<keyword evidence="2" id="KW-1185">Reference proteome</keyword>
<protein>
    <submittedName>
        <fullName evidence="1">Uncharacterized protein</fullName>
    </submittedName>
</protein>